<gene>
    <name evidence="7" type="ORF">D0Y96_04320</name>
</gene>
<feature type="transmembrane region" description="Helical" evidence="5">
    <location>
        <begin position="24"/>
        <end position="42"/>
    </location>
</feature>
<sequence>MPAIVFAALIASIYQIKRRGVSEAVLRVYLPALLLIPGIYSLRLSHLPPLNFSSLAIYPIGIALLFGHMREWKLTRTDLWVMVFMAGAFYSNLVATGMNDAIFFMFDMVASALFPYMIGKLLLEQPGMRERFARRFVGLMFIAAVLSLWEFRMGTNIFTTAFASFFPGQQPWLMQVRGGWVRVAASYQSAELCGIVFLGALMFGRWLVFVDKDRPEKRYFRVRRSVIIFLALALGVFMSESRGPWLGGILGLVIAQVGASKNVRRAVTIVGLLLAIGGTAGYFYAQRYTAGSIYDADNLEQESAIYRRQLLENYKPIVEQGGFFGWGAVNFPKVPGQNSVDNEFLLVQITQGQLGFWLYVLLCGEAAFSILRATQRGTNPVDLCFYTCLGGLLGGELLTLTTVYMGGQTYMLFFLAVGWSQSLRETQTATATAPQLAPGRFAFQKVFA</sequence>
<feature type="transmembrane region" description="Helical" evidence="5">
    <location>
        <begin position="266"/>
        <end position="285"/>
    </location>
</feature>
<feature type="transmembrane region" description="Helical" evidence="5">
    <location>
        <begin position="101"/>
        <end position="118"/>
    </location>
</feature>
<protein>
    <submittedName>
        <fullName evidence="7">O-antigen ligase domain-containing protein</fullName>
    </submittedName>
</protein>
<dbReference type="OrthoDB" id="9148522at2"/>
<dbReference type="InterPro" id="IPR007016">
    <property type="entry name" value="O-antigen_ligase-rel_domated"/>
</dbReference>
<dbReference type="Proteomes" id="UP000264702">
    <property type="component" value="Unassembled WGS sequence"/>
</dbReference>
<feature type="transmembrane region" description="Helical" evidence="5">
    <location>
        <begin position="139"/>
        <end position="166"/>
    </location>
</feature>
<organism evidence="7 8">
    <name type="scientific">Paracidobacterium acidisoli</name>
    <dbReference type="NCBI Taxonomy" id="2303751"/>
    <lineage>
        <taxon>Bacteria</taxon>
        <taxon>Pseudomonadati</taxon>
        <taxon>Acidobacteriota</taxon>
        <taxon>Terriglobia</taxon>
        <taxon>Terriglobales</taxon>
        <taxon>Acidobacteriaceae</taxon>
        <taxon>Paracidobacterium</taxon>
    </lineage>
</organism>
<feature type="transmembrane region" description="Helical" evidence="5">
    <location>
        <begin position="243"/>
        <end position="259"/>
    </location>
</feature>
<comment type="subcellular location">
    <subcellularLocation>
        <location evidence="1">Membrane</location>
        <topology evidence="1">Multi-pass membrane protein</topology>
    </subcellularLocation>
</comment>
<feature type="transmembrane region" description="Helical" evidence="5">
    <location>
        <begin position="220"/>
        <end position="237"/>
    </location>
</feature>
<dbReference type="PANTHER" id="PTHR37422:SF13">
    <property type="entry name" value="LIPOPOLYSACCHARIDE BIOSYNTHESIS PROTEIN PA4999-RELATED"/>
    <property type="match status" value="1"/>
</dbReference>
<keyword evidence="3 5" id="KW-1133">Transmembrane helix</keyword>
<dbReference type="GO" id="GO:0016020">
    <property type="term" value="C:membrane"/>
    <property type="evidence" value="ECO:0007669"/>
    <property type="project" value="UniProtKB-SubCell"/>
</dbReference>
<feature type="transmembrane region" description="Helical" evidence="5">
    <location>
        <begin position="48"/>
        <end position="67"/>
    </location>
</feature>
<evidence type="ECO:0000256" key="1">
    <source>
        <dbReference type="ARBA" id="ARBA00004141"/>
    </source>
</evidence>
<keyword evidence="2 5" id="KW-0812">Transmembrane</keyword>
<proteinExistence type="predicted"/>
<evidence type="ECO:0000256" key="5">
    <source>
        <dbReference type="SAM" id="Phobius"/>
    </source>
</evidence>
<dbReference type="RefSeq" id="WP_117298142.1">
    <property type="nucleotide sequence ID" value="NZ_QVQT02000002.1"/>
</dbReference>
<evidence type="ECO:0000313" key="7">
    <source>
        <dbReference type="EMBL" id="RFU17394.1"/>
    </source>
</evidence>
<dbReference type="GO" id="GO:0016874">
    <property type="term" value="F:ligase activity"/>
    <property type="evidence" value="ECO:0007669"/>
    <property type="project" value="UniProtKB-KW"/>
</dbReference>
<dbReference type="AlphaFoldDB" id="A0A372IR83"/>
<dbReference type="EMBL" id="QVQT01000002">
    <property type="protein sequence ID" value="RFU17394.1"/>
    <property type="molecule type" value="Genomic_DNA"/>
</dbReference>
<name>A0A372IR83_9BACT</name>
<accession>A0A372IR83</accession>
<feature type="domain" description="O-antigen ligase-related" evidence="6">
    <location>
        <begin position="228"/>
        <end position="359"/>
    </location>
</feature>
<keyword evidence="7" id="KW-0436">Ligase</keyword>
<keyword evidence="4 5" id="KW-0472">Membrane</keyword>
<comment type="caution">
    <text evidence="7">The sequence shown here is derived from an EMBL/GenBank/DDBJ whole genome shotgun (WGS) entry which is preliminary data.</text>
</comment>
<feature type="transmembrane region" description="Helical" evidence="5">
    <location>
        <begin position="354"/>
        <end position="371"/>
    </location>
</feature>
<evidence type="ECO:0000256" key="2">
    <source>
        <dbReference type="ARBA" id="ARBA00022692"/>
    </source>
</evidence>
<reference evidence="7 8" key="1">
    <citation type="submission" date="2018-08" db="EMBL/GenBank/DDBJ databases">
        <title>Acidipila sp. 4G-K13, an acidobacterium isolated from forest soil.</title>
        <authorList>
            <person name="Gao Z.-H."/>
            <person name="Qiu L.-H."/>
        </authorList>
    </citation>
    <scope>NUCLEOTIDE SEQUENCE [LARGE SCALE GENOMIC DNA]</scope>
    <source>
        <strain evidence="7 8">4G-K13</strain>
    </source>
</reference>
<feature type="transmembrane region" description="Helical" evidence="5">
    <location>
        <begin position="186"/>
        <end position="208"/>
    </location>
</feature>
<feature type="transmembrane region" description="Helical" evidence="5">
    <location>
        <begin position="79"/>
        <end position="95"/>
    </location>
</feature>
<evidence type="ECO:0000259" key="6">
    <source>
        <dbReference type="Pfam" id="PF04932"/>
    </source>
</evidence>
<evidence type="ECO:0000256" key="3">
    <source>
        <dbReference type="ARBA" id="ARBA00022989"/>
    </source>
</evidence>
<dbReference type="Pfam" id="PF04932">
    <property type="entry name" value="Wzy_C"/>
    <property type="match status" value="1"/>
</dbReference>
<feature type="transmembrane region" description="Helical" evidence="5">
    <location>
        <begin position="383"/>
        <end position="405"/>
    </location>
</feature>
<keyword evidence="8" id="KW-1185">Reference proteome</keyword>
<dbReference type="PANTHER" id="PTHR37422">
    <property type="entry name" value="TEICHURONIC ACID BIOSYNTHESIS PROTEIN TUAE"/>
    <property type="match status" value="1"/>
</dbReference>
<evidence type="ECO:0000313" key="8">
    <source>
        <dbReference type="Proteomes" id="UP000264702"/>
    </source>
</evidence>
<evidence type="ECO:0000256" key="4">
    <source>
        <dbReference type="ARBA" id="ARBA00023136"/>
    </source>
</evidence>
<dbReference type="InterPro" id="IPR051533">
    <property type="entry name" value="WaaL-like"/>
</dbReference>